<dbReference type="InterPro" id="IPR036881">
    <property type="entry name" value="Glyco_hydro_3_C_sf"/>
</dbReference>
<keyword evidence="5 7" id="KW-0378">Hydrolase</keyword>
<feature type="compositionally biased region" description="Basic residues" evidence="8">
    <location>
        <begin position="44"/>
        <end position="60"/>
    </location>
</feature>
<comment type="caution">
    <text evidence="10">The sequence shown here is derived from an EMBL/GenBank/DDBJ whole genome shotgun (WGS) entry which is preliminary data.</text>
</comment>
<dbReference type="Pfam" id="PF00933">
    <property type="entry name" value="Glyco_hydro_3"/>
    <property type="match status" value="1"/>
</dbReference>
<dbReference type="InterPro" id="IPR013783">
    <property type="entry name" value="Ig-like_fold"/>
</dbReference>
<dbReference type="InterPro" id="IPR036962">
    <property type="entry name" value="Glyco_hydro_3_N_sf"/>
</dbReference>
<dbReference type="SUPFAM" id="SSF52279">
    <property type="entry name" value="Beta-D-glucan exohydrolase, C-terminal domain"/>
    <property type="match status" value="1"/>
</dbReference>
<dbReference type="InterPro" id="IPR051915">
    <property type="entry name" value="Cellulose_Degrad_GH3"/>
</dbReference>
<dbReference type="InterPro" id="IPR019800">
    <property type="entry name" value="Glyco_hydro_3_AS"/>
</dbReference>
<feature type="domain" description="Fibronectin type III-like" evidence="9">
    <location>
        <begin position="741"/>
        <end position="812"/>
    </location>
</feature>
<reference evidence="11" key="1">
    <citation type="journal article" date="2019" name="Int. J. Syst. Evol. Microbiol.">
        <title>The Global Catalogue of Microorganisms (GCM) 10K type strain sequencing project: providing services to taxonomists for standard genome sequencing and annotation.</title>
        <authorList>
            <consortium name="The Broad Institute Genomics Platform"/>
            <consortium name="The Broad Institute Genome Sequencing Center for Infectious Disease"/>
            <person name="Wu L."/>
            <person name="Ma J."/>
        </authorList>
    </citation>
    <scope>NUCLEOTIDE SEQUENCE [LARGE SCALE GENOMIC DNA]</scope>
    <source>
        <strain evidence="11">CGMCC 4.7275</strain>
    </source>
</reference>
<evidence type="ECO:0000256" key="8">
    <source>
        <dbReference type="SAM" id="MobiDB-lite"/>
    </source>
</evidence>
<feature type="region of interest" description="Disordered" evidence="8">
    <location>
        <begin position="1"/>
        <end position="105"/>
    </location>
</feature>
<name>A0ABQ2E8T2_9ACTN</name>
<dbReference type="Proteomes" id="UP000660265">
    <property type="component" value="Unassembled WGS sequence"/>
</dbReference>
<dbReference type="Gene3D" id="3.40.50.1700">
    <property type="entry name" value="Glycoside hydrolase family 3 C-terminal domain"/>
    <property type="match status" value="1"/>
</dbReference>
<dbReference type="InterPro" id="IPR002772">
    <property type="entry name" value="Glyco_hydro_3_C"/>
</dbReference>
<evidence type="ECO:0000256" key="1">
    <source>
        <dbReference type="ARBA" id="ARBA00000448"/>
    </source>
</evidence>
<evidence type="ECO:0000256" key="6">
    <source>
        <dbReference type="ARBA" id="ARBA00023295"/>
    </source>
</evidence>
<evidence type="ECO:0000256" key="3">
    <source>
        <dbReference type="ARBA" id="ARBA00012744"/>
    </source>
</evidence>
<keyword evidence="6 7" id="KW-0326">Glycosidase</keyword>
<dbReference type="PANTHER" id="PTHR30620">
    <property type="entry name" value="PERIPLASMIC BETA-GLUCOSIDASE-RELATED"/>
    <property type="match status" value="1"/>
</dbReference>
<evidence type="ECO:0000256" key="5">
    <source>
        <dbReference type="ARBA" id="ARBA00022801"/>
    </source>
</evidence>
<proteinExistence type="inferred from homology"/>
<feature type="compositionally biased region" description="Basic and acidic residues" evidence="8">
    <location>
        <begin position="1"/>
        <end position="13"/>
    </location>
</feature>
<feature type="compositionally biased region" description="Low complexity" evidence="8">
    <location>
        <begin position="72"/>
        <end position="99"/>
    </location>
</feature>
<comment type="catalytic activity">
    <reaction evidence="1">
        <text>Hydrolysis of terminal, non-reducing beta-D-glucosyl residues with release of beta-D-glucose.</text>
        <dbReference type="EC" id="3.2.1.21"/>
    </reaction>
</comment>
<evidence type="ECO:0000256" key="7">
    <source>
        <dbReference type="RuleBase" id="RU361161"/>
    </source>
</evidence>
<accession>A0ABQ2E8T2</accession>
<gene>
    <name evidence="10" type="primary">bglX</name>
    <name evidence="10" type="ORF">GCM10011583_35630</name>
</gene>
<sequence length="823" mass="87100">MFPARNIDRHDLAQDSSGCTGRGEQAQTRTGRGGGPAHYDRCDRRRGRRAGTRVRRHRRSPPATERTPVVQAATPASSPDAPSDISSDGSPDGSPADSSARNDPYDRPVAELLARMTDDEKLGQLQQLAWAGATGPGGTQTQQAEEAARAGLLGSVLNIHGAKESNALQRIAVEESRLGIPLIFGLDIIHGFWTTFPIPLAQAASFDPAVSELDASVSAAEARSNGVHWTFAPMMDVTSEPRWGRIAESGGEDPYLNGVLAAAKVRGYQGGDLRAKDRIAACAKHYVAYGGAEGGRDYNTVDVSEARLRNHYLPPFKVAVDAQVATVMAAFNTISGVPAHGNEHTLTRILKQDWGFDGFVVSDWTGVQELVPHGFAADGADAARLAVNAGVDMEMVSTHVADHGRKLLSEGRIDAARLDDAVTRVLRVKFRLGLFDDPYVPEAAEIPGPTARARSAARTAAARSMVLLRNEGGALPLAKTVRSVAVVGPFADSDDLQGTWAGPGAEKFRSVTVLNGVRAALPDAEVTHAPGIDPAGEDTGTLPAAVAAARAADVTVVVVGESPAISGEGNSRSDIGLPGRQEELIAAIAATGRPYVVVLVNGRPLALGDWADDAPAVLEAWHPGMEAGNAVADVLFGDVDPGGRLPASFPRTVGQIPVNYNHERTGRPYNPADPDQRYVSRYLDVADGPRYPFGHGLSYTTFTLTEPSLSRNSIAAGALRRGDTVEVAVTVRNTGEREGDEVVQLYLHDPVASIVQPVRRLRGFRRVTLAAGESTTVRFGLGADDLGFWTNDPDGRFVVEEGTVDIIVGTSSTATAKDTLTIS</sequence>
<evidence type="ECO:0000313" key="11">
    <source>
        <dbReference type="Proteomes" id="UP000660265"/>
    </source>
</evidence>
<dbReference type="PANTHER" id="PTHR30620:SF16">
    <property type="entry name" value="LYSOSOMAL BETA GLUCOSIDASE"/>
    <property type="match status" value="1"/>
</dbReference>
<keyword evidence="4" id="KW-0732">Signal</keyword>
<feature type="compositionally biased region" description="Polar residues" evidence="8">
    <location>
        <begin position="14"/>
        <end position="30"/>
    </location>
</feature>
<dbReference type="PROSITE" id="PS00775">
    <property type="entry name" value="GLYCOSYL_HYDROL_F3"/>
    <property type="match status" value="1"/>
</dbReference>
<organism evidence="10 11">
    <name type="scientific">Streptomyces camponoticapitis</name>
    <dbReference type="NCBI Taxonomy" id="1616125"/>
    <lineage>
        <taxon>Bacteria</taxon>
        <taxon>Bacillati</taxon>
        <taxon>Actinomycetota</taxon>
        <taxon>Actinomycetes</taxon>
        <taxon>Kitasatosporales</taxon>
        <taxon>Streptomycetaceae</taxon>
        <taxon>Streptomyces</taxon>
    </lineage>
</organism>
<evidence type="ECO:0000259" key="9">
    <source>
        <dbReference type="SMART" id="SM01217"/>
    </source>
</evidence>
<keyword evidence="11" id="KW-1185">Reference proteome</keyword>
<dbReference type="SUPFAM" id="SSF51445">
    <property type="entry name" value="(Trans)glycosidases"/>
    <property type="match status" value="1"/>
</dbReference>
<protein>
    <recommendedName>
        <fullName evidence="3">beta-glucosidase</fullName>
        <ecNumber evidence="3">3.2.1.21</ecNumber>
    </recommendedName>
</protein>
<dbReference type="Pfam" id="PF14310">
    <property type="entry name" value="Fn3-like"/>
    <property type="match status" value="1"/>
</dbReference>
<evidence type="ECO:0000313" key="10">
    <source>
        <dbReference type="EMBL" id="GGK01075.1"/>
    </source>
</evidence>
<dbReference type="EMBL" id="BMMV01000010">
    <property type="protein sequence ID" value="GGK01075.1"/>
    <property type="molecule type" value="Genomic_DNA"/>
</dbReference>
<dbReference type="Gene3D" id="2.60.40.10">
    <property type="entry name" value="Immunoglobulins"/>
    <property type="match status" value="1"/>
</dbReference>
<comment type="similarity">
    <text evidence="2 7">Belongs to the glycosyl hydrolase 3 family.</text>
</comment>
<dbReference type="EC" id="3.2.1.21" evidence="3"/>
<dbReference type="Gene3D" id="3.20.20.300">
    <property type="entry name" value="Glycoside hydrolase, family 3, N-terminal domain"/>
    <property type="match status" value="1"/>
</dbReference>
<dbReference type="Pfam" id="PF01915">
    <property type="entry name" value="Glyco_hydro_3_C"/>
    <property type="match status" value="1"/>
</dbReference>
<dbReference type="InterPro" id="IPR017853">
    <property type="entry name" value="GH"/>
</dbReference>
<dbReference type="InterPro" id="IPR001764">
    <property type="entry name" value="Glyco_hydro_3_N"/>
</dbReference>
<evidence type="ECO:0000256" key="4">
    <source>
        <dbReference type="ARBA" id="ARBA00022729"/>
    </source>
</evidence>
<dbReference type="SMART" id="SM01217">
    <property type="entry name" value="Fn3_like"/>
    <property type="match status" value="1"/>
</dbReference>
<dbReference type="PRINTS" id="PR00133">
    <property type="entry name" value="GLHYDRLASE3"/>
</dbReference>
<dbReference type="InterPro" id="IPR026891">
    <property type="entry name" value="Fn3-like"/>
</dbReference>
<evidence type="ECO:0000256" key="2">
    <source>
        <dbReference type="ARBA" id="ARBA00005336"/>
    </source>
</evidence>